<evidence type="ECO:0000256" key="2">
    <source>
        <dbReference type="ARBA" id="ARBA00023015"/>
    </source>
</evidence>
<dbReference type="Gene3D" id="2.40.330.10">
    <property type="entry name" value="DNA-binding pseudobarrel domain"/>
    <property type="match status" value="2"/>
</dbReference>
<dbReference type="Pfam" id="PF02362">
    <property type="entry name" value="B3"/>
    <property type="match status" value="1"/>
</dbReference>
<dbReference type="EMBL" id="BKCJ010009240">
    <property type="protein sequence ID" value="GEU86056.1"/>
    <property type="molecule type" value="Genomic_DNA"/>
</dbReference>
<name>A0A6L2NII2_TANCI</name>
<accession>A0A6L2NII2</accession>
<evidence type="ECO:0000256" key="4">
    <source>
        <dbReference type="ARBA" id="ARBA00023163"/>
    </source>
</evidence>
<evidence type="ECO:0000313" key="7">
    <source>
        <dbReference type="EMBL" id="GEU86056.1"/>
    </source>
</evidence>
<sequence>MESEVVLPLPSVFAKKHLEKGRNETQPIILENISGYKWKVKYAKINNDKYYFVDGWFDFMKANCNAPLRKEDYLQMSAIGPMIQMWPMRVMGINIVKETRENHLLKNKTLFEKVIYKSYLRKMPLLKDFERVTGIDSQDRKLVRVKNDEGKIYKMFIKSWKMGPKSVPIPHLVRGWSAFMKDNNVEVGDTRVFNHVEGILLHVHVKKRLQRELKSQDDQMVSPWVVALEAYDEFVYKELGSEKSCRYSFVWPLGFAQLCSRFGYKVSVLSILAENLRKYYVEALELSIGLARTELRFLRRQLIEEIILSVTAKKERHLAYENLSTLLLQEASFSSQVYLQLRVWHSHMDLPGDPSRTIHDCIGSRTKAWILMCSEFVIQIMIAEVVPRLRIVAPTENL</sequence>
<evidence type="ECO:0000256" key="3">
    <source>
        <dbReference type="ARBA" id="ARBA00023125"/>
    </source>
</evidence>
<comment type="subcellular location">
    <subcellularLocation>
        <location evidence="1">Nucleus</location>
    </subcellularLocation>
</comment>
<dbReference type="PANTHER" id="PTHR31920">
    <property type="entry name" value="B3 DOMAIN-CONTAINING"/>
    <property type="match status" value="1"/>
</dbReference>
<keyword evidence="2" id="KW-0805">Transcription regulation</keyword>
<dbReference type="PROSITE" id="PS50863">
    <property type="entry name" value="B3"/>
    <property type="match status" value="1"/>
</dbReference>
<dbReference type="AlphaFoldDB" id="A0A6L2NII2"/>
<organism evidence="7">
    <name type="scientific">Tanacetum cinerariifolium</name>
    <name type="common">Dalmatian daisy</name>
    <name type="synonym">Chrysanthemum cinerariifolium</name>
    <dbReference type="NCBI Taxonomy" id="118510"/>
    <lineage>
        <taxon>Eukaryota</taxon>
        <taxon>Viridiplantae</taxon>
        <taxon>Streptophyta</taxon>
        <taxon>Embryophyta</taxon>
        <taxon>Tracheophyta</taxon>
        <taxon>Spermatophyta</taxon>
        <taxon>Magnoliopsida</taxon>
        <taxon>eudicotyledons</taxon>
        <taxon>Gunneridae</taxon>
        <taxon>Pentapetalae</taxon>
        <taxon>asterids</taxon>
        <taxon>campanulids</taxon>
        <taxon>Asterales</taxon>
        <taxon>Asteraceae</taxon>
        <taxon>Asteroideae</taxon>
        <taxon>Anthemideae</taxon>
        <taxon>Anthemidinae</taxon>
        <taxon>Tanacetum</taxon>
    </lineage>
</organism>
<dbReference type="SMART" id="SM01019">
    <property type="entry name" value="B3"/>
    <property type="match status" value="2"/>
</dbReference>
<reference evidence="7" key="1">
    <citation type="journal article" date="2019" name="Sci. Rep.">
        <title>Draft genome of Tanacetum cinerariifolium, the natural source of mosquito coil.</title>
        <authorList>
            <person name="Yamashiro T."/>
            <person name="Shiraishi A."/>
            <person name="Satake H."/>
            <person name="Nakayama K."/>
        </authorList>
    </citation>
    <scope>NUCLEOTIDE SEQUENCE</scope>
</reference>
<dbReference type="GO" id="GO:0005634">
    <property type="term" value="C:nucleus"/>
    <property type="evidence" value="ECO:0007669"/>
    <property type="project" value="UniProtKB-SubCell"/>
</dbReference>
<keyword evidence="4" id="KW-0804">Transcription</keyword>
<dbReference type="InterPro" id="IPR003340">
    <property type="entry name" value="B3_DNA-bd"/>
</dbReference>
<protein>
    <recommendedName>
        <fullName evidence="6">TF-B3 domain-containing protein</fullName>
    </recommendedName>
</protein>
<dbReference type="SUPFAM" id="SSF101936">
    <property type="entry name" value="DNA-binding pseudobarrel domain"/>
    <property type="match status" value="2"/>
</dbReference>
<keyword evidence="5" id="KW-0539">Nucleus</keyword>
<evidence type="ECO:0000256" key="5">
    <source>
        <dbReference type="ARBA" id="ARBA00023242"/>
    </source>
</evidence>
<comment type="caution">
    <text evidence="7">The sequence shown here is derived from an EMBL/GenBank/DDBJ whole genome shotgun (WGS) entry which is preliminary data.</text>
</comment>
<dbReference type="InterPro" id="IPR050655">
    <property type="entry name" value="Plant_B3_domain"/>
</dbReference>
<keyword evidence="3" id="KW-0238">DNA-binding</keyword>
<feature type="domain" description="TF-B3" evidence="6">
    <location>
        <begin position="1"/>
        <end position="63"/>
    </location>
</feature>
<dbReference type="GO" id="GO:0003677">
    <property type="term" value="F:DNA binding"/>
    <property type="evidence" value="ECO:0007669"/>
    <property type="project" value="UniProtKB-KW"/>
</dbReference>
<evidence type="ECO:0000259" key="6">
    <source>
        <dbReference type="PROSITE" id="PS50863"/>
    </source>
</evidence>
<dbReference type="InterPro" id="IPR015300">
    <property type="entry name" value="DNA-bd_pseudobarrel_sf"/>
</dbReference>
<dbReference type="CDD" id="cd10017">
    <property type="entry name" value="B3_DNA"/>
    <property type="match status" value="2"/>
</dbReference>
<proteinExistence type="predicted"/>
<gene>
    <name evidence="7" type="ORF">Tci_058034</name>
</gene>
<dbReference type="PANTHER" id="PTHR31920:SF145">
    <property type="entry name" value="B3 DOMAIN-CONTAINING PROTEIN REM20-LIKE ISOFORM X1"/>
    <property type="match status" value="1"/>
</dbReference>
<evidence type="ECO:0000256" key="1">
    <source>
        <dbReference type="ARBA" id="ARBA00004123"/>
    </source>
</evidence>